<proteinExistence type="predicted"/>
<dbReference type="AlphaFoldDB" id="A0A0N4TQE2"/>
<sequence>MYDLVGMHYCSDGYFSSASEIMPSSDDEKRHQQTIADRFHSLNELEKETSIEVLNCDVPEVKSNGIYSLAGTHYCSDNRFHKSLRDGKYQ</sequence>
<reference evidence="1 2" key="2">
    <citation type="submission" date="2018-11" db="EMBL/GenBank/DDBJ databases">
        <authorList>
            <consortium name="Pathogen Informatics"/>
        </authorList>
    </citation>
    <scope>NUCLEOTIDE SEQUENCE [LARGE SCALE GENOMIC DNA]</scope>
</reference>
<reference evidence="3" key="1">
    <citation type="submission" date="2017-02" db="UniProtKB">
        <authorList>
            <consortium name="WormBaseParasite"/>
        </authorList>
    </citation>
    <scope>IDENTIFICATION</scope>
</reference>
<gene>
    <name evidence="1" type="ORF">BPAG_LOCUS10773</name>
</gene>
<organism evidence="3">
    <name type="scientific">Brugia pahangi</name>
    <name type="common">Filarial nematode worm</name>
    <dbReference type="NCBI Taxonomy" id="6280"/>
    <lineage>
        <taxon>Eukaryota</taxon>
        <taxon>Metazoa</taxon>
        <taxon>Ecdysozoa</taxon>
        <taxon>Nematoda</taxon>
        <taxon>Chromadorea</taxon>
        <taxon>Rhabditida</taxon>
        <taxon>Spirurina</taxon>
        <taxon>Spiruromorpha</taxon>
        <taxon>Filarioidea</taxon>
        <taxon>Onchocercidae</taxon>
        <taxon>Brugia</taxon>
    </lineage>
</organism>
<evidence type="ECO:0000313" key="3">
    <source>
        <dbReference type="WBParaSite" id="BPAG_0001081101-mRNA-1"/>
    </source>
</evidence>
<accession>A0A0N4TQE2</accession>
<protein>
    <submittedName>
        <fullName evidence="1 3">Uncharacterized protein</fullName>
    </submittedName>
</protein>
<name>A0A0N4TQE2_BRUPA</name>
<evidence type="ECO:0000313" key="2">
    <source>
        <dbReference type="Proteomes" id="UP000278627"/>
    </source>
</evidence>
<dbReference type="WBParaSite" id="BPAG_0001081101-mRNA-1">
    <property type="protein sequence ID" value="BPAG_0001081101-mRNA-1"/>
    <property type="gene ID" value="BPAG_0001081101"/>
</dbReference>
<evidence type="ECO:0000313" key="1">
    <source>
        <dbReference type="EMBL" id="VDN91959.1"/>
    </source>
</evidence>
<dbReference type="Proteomes" id="UP000278627">
    <property type="component" value="Unassembled WGS sequence"/>
</dbReference>
<dbReference type="EMBL" id="UZAD01013199">
    <property type="protein sequence ID" value="VDN91959.1"/>
    <property type="molecule type" value="Genomic_DNA"/>
</dbReference>
<keyword evidence="2" id="KW-1185">Reference proteome</keyword>